<organism evidence="2 3">
    <name type="scientific">Oopsacas minuta</name>
    <dbReference type="NCBI Taxonomy" id="111878"/>
    <lineage>
        <taxon>Eukaryota</taxon>
        <taxon>Metazoa</taxon>
        <taxon>Porifera</taxon>
        <taxon>Hexactinellida</taxon>
        <taxon>Hexasterophora</taxon>
        <taxon>Lyssacinosida</taxon>
        <taxon>Leucopsacidae</taxon>
        <taxon>Oopsacas</taxon>
    </lineage>
</organism>
<dbReference type="AlphaFoldDB" id="A0AAV7KBN0"/>
<feature type="compositionally biased region" description="Basic and acidic residues" evidence="1">
    <location>
        <begin position="46"/>
        <end position="66"/>
    </location>
</feature>
<evidence type="ECO:0000313" key="2">
    <source>
        <dbReference type="EMBL" id="KAI6658588.1"/>
    </source>
</evidence>
<gene>
    <name evidence="2" type="ORF">LOD99_15388</name>
</gene>
<proteinExistence type="predicted"/>
<evidence type="ECO:0000256" key="1">
    <source>
        <dbReference type="SAM" id="MobiDB-lite"/>
    </source>
</evidence>
<feature type="region of interest" description="Disordered" evidence="1">
    <location>
        <begin position="41"/>
        <end position="66"/>
    </location>
</feature>
<keyword evidence="3" id="KW-1185">Reference proteome</keyword>
<dbReference type="Proteomes" id="UP001165289">
    <property type="component" value="Unassembled WGS sequence"/>
</dbReference>
<dbReference type="EMBL" id="JAKMXF010000088">
    <property type="protein sequence ID" value="KAI6658588.1"/>
    <property type="molecule type" value="Genomic_DNA"/>
</dbReference>
<protein>
    <submittedName>
        <fullName evidence="2">Uncharacterized protein</fullName>
    </submittedName>
</protein>
<feature type="region of interest" description="Disordered" evidence="1">
    <location>
        <begin position="1"/>
        <end position="26"/>
    </location>
</feature>
<evidence type="ECO:0000313" key="3">
    <source>
        <dbReference type="Proteomes" id="UP001165289"/>
    </source>
</evidence>
<sequence length="66" mass="7986">MQKLRDKKSKQQTNKQSDIYEPEYPTEVVEKKIYQKAAIKYPINNDQERKSEEKHESDWVTKSKNK</sequence>
<comment type="caution">
    <text evidence="2">The sequence shown here is derived from an EMBL/GenBank/DDBJ whole genome shotgun (WGS) entry which is preliminary data.</text>
</comment>
<reference evidence="2 3" key="1">
    <citation type="journal article" date="2023" name="BMC Biol.">
        <title>The compact genome of the sponge Oopsacas minuta (Hexactinellida) is lacking key metazoan core genes.</title>
        <authorList>
            <person name="Santini S."/>
            <person name="Schenkelaars Q."/>
            <person name="Jourda C."/>
            <person name="Duchesne M."/>
            <person name="Belahbib H."/>
            <person name="Rocher C."/>
            <person name="Selva M."/>
            <person name="Riesgo A."/>
            <person name="Vervoort M."/>
            <person name="Leys S.P."/>
            <person name="Kodjabachian L."/>
            <person name="Le Bivic A."/>
            <person name="Borchiellini C."/>
            <person name="Claverie J.M."/>
            <person name="Renard E."/>
        </authorList>
    </citation>
    <scope>NUCLEOTIDE SEQUENCE [LARGE SCALE GENOMIC DNA]</scope>
    <source>
        <strain evidence="2">SPO-2</strain>
    </source>
</reference>
<feature type="compositionally biased region" description="Basic residues" evidence="1">
    <location>
        <begin position="1"/>
        <end position="10"/>
    </location>
</feature>
<accession>A0AAV7KBN0</accession>
<name>A0AAV7KBN0_9METZ</name>